<dbReference type="EMBL" id="BAYM01000244">
    <property type="protein sequence ID" value="GAN37532.1"/>
    <property type="molecule type" value="Genomic_DNA"/>
</dbReference>
<evidence type="ECO:0000313" key="3">
    <source>
        <dbReference type="Proteomes" id="UP000032552"/>
    </source>
</evidence>
<feature type="region of interest" description="Disordered" evidence="1">
    <location>
        <begin position="51"/>
        <end position="70"/>
    </location>
</feature>
<dbReference type="Proteomes" id="UP000032552">
    <property type="component" value="Unassembled WGS sequence"/>
</dbReference>
<sequence length="70" mass="8129">MNEPQTNSNVEKTIEELKKVLRKQHLTYSQARKALNEVIWLLADEADRRIISQATTSPDHSDSRRRQGLL</sequence>
<proteinExistence type="predicted"/>
<gene>
    <name evidence="2" type="ORF">LC0644_2121</name>
</gene>
<feature type="compositionally biased region" description="Basic and acidic residues" evidence="1">
    <location>
        <begin position="59"/>
        <end position="70"/>
    </location>
</feature>
<evidence type="ECO:0000256" key="1">
    <source>
        <dbReference type="SAM" id="MobiDB-lite"/>
    </source>
</evidence>
<name>A0A0C9QCL7_LACPA</name>
<organism evidence="2 3">
    <name type="scientific">Lacticaseibacillus paracasei NRIC 0644</name>
    <dbReference type="NCBI Taxonomy" id="1435038"/>
    <lineage>
        <taxon>Bacteria</taxon>
        <taxon>Bacillati</taxon>
        <taxon>Bacillota</taxon>
        <taxon>Bacilli</taxon>
        <taxon>Lactobacillales</taxon>
        <taxon>Lactobacillaceae</taxon>
        <taxon>Lacticaseibacillus</taxon>
    </lineage>
</organism>
<protein>
    <submittedName>
        <fullName evidence="2">Uncharacterized protein</fullName>
    </submittedName>
</protein>
<accession>A0A0C9QCL7</accession>
<dbReference type="AlphaFoldDB" id="A0A0C9QCL7"/>
<evidence type="ECO:0000313" key="2">
    <source>
        <dbReference type="EMBL" id="GAN37532.1"/>
    </source>
</evidence>
<comment type="caution">
    <text evidence="2">The sequence shown here is derived from an EMBL/GenBank/DDBJ whole genome shotgun (WGS) entry which is preliminary data.</text>
</comment>
<reference evidence="3" key="1">
    <citation type="submission" date="2014-05" db="EMBL/GenBank/DDBJ databases">
        <title>Whole genome sequencing of Lactobacillus casei NRIC0644.</title>
        <authorList>
            <person name="Atarashi H."/>
            <person name="Yoshida Y."/>
            <person name="Fujimura S."/>
            <person name="Tanaka N."/>
            <person name="Shiwa Y."/>
            <person name="Yoshikawa H."/>
            <person name="Okada S."/>
            <person name="Nakagawa J."/>
        </authorList>
    </citation>
    <scope>NUCLEOTIDE SEQUENCE [LARGE SCALE GENOMIC DNA]</scope>
    <source>
        <strain evidence="3">NRIC0644</strain>
    </source>
</reference>